<dbReference type="SMART" id="SM00368">
    <property type="entry name" value="LRR_RI"/>
    <property type="match status" value="12"/>
</dbReference>
<dbReference type="Gene3D" id="1.10.10.10">
    <property type="entry name" value="Winged helix-like DNA-binding domain superfamily/Winged helix DNA-binding domain"/>
    <property type="match status" value="1"/>
</dbReference>
<dbReference type="InterPro" id="IPR001611">
    <property type="entry name" value="Leu-rich_rpt"/>
</dbReference>
<evidence type="ECO:0000256" key="7">
    <source>
        <dbReference type="ARBA" id="ARBA00022741"/>
    </source>
</evidence>
<dbReference type="EC" id="2.7.11.1" evidence="1"/>
<evidence type="ECO:0000256" key="12">
    <source>
        <dbReference type="SAM" id="MobiDB-lite"/>
    </source>
</evidence>
<keyword evidence="9" id="KW-0067">ATP-binding</keyword>
<dbReference type="Gene3D" id="3.40.50.300">
    <property type="entry name" value="P-loop containing nucleotide triphosphate hydrolases"/>
    <property type="match status" value="2"/>
</dbReference>
<evidence type="ECO:0000256" key="4">
    <source>
        <dbReference type="ARBA" id="ARBA00022614"/>
    </source>
</evidence>
<evidence type="ECO:0000256" key="10">
    <source>
        <dbReference type="ARBA" id="ARBA00047899"/>
    </source>
</evidence>
<evidence type="ECO:0000313" key="14">
    <source>
        <dbReference type="EMBL" id="CAE0446784.1"/>
    </source>
</evidence>
<organism evidence="14">
    <name type="scientific">Aplanochytrium stocchinoi</name>
    <dbReference type="NCBI Taxonomy" id="215587"/>
    <lineage>
        <taxon>Eukaryota</taxon>
        <taxon>Sar</taxon>
        <taxon>Stramenopiles</taxon>
        <taxon>Bigyra</taxon>
        <taxon>Labyrinthulomycetes</taxon>
        <taxon>Thraustochytrida</taxon>
        <taxon>Thraustochytriidae</taxon>
        <taxon>Aplanochytrium</taxon>
    </lineage>
</organism>
<reference evidence="14" key="1">
    <citation type="submission" date="2021-01" db="EMBL/GenBank/DDBJ databases">
        <authorList>
            <person name="Corre E."/>
            <person name="Pelletier E."/>
            <person name="Niang G."/>
            <person name="Scheremetjew M."/>
            <person name="Finn R."/>
            <person name="Kale V."/>
            <person name="Holt S."/>
            <person name="Cochrane G."/>
            <person name="Meng A."/>
            <person name="Brown T."/>
            <person name="Cohen L."/>
        </authorList>
    </citation>
    <scope>NUCLEOTIDE SEQUENCE</scope>
    <source>
        <strain evidence="14">GSBS06</strain>
    </source>
</reference>
<dbReference type="AlphaFoldDB" id="A0A7S3PPX3"/>
<dbReference type="Pfam" id="PF08477">
    <property type="entry name" value="Roc"/>
    <property type="match status" value="1"/>
</dbReference>
<dbReference type="InterPro" id="IPR027417">
    <property type="entry name" value="P-loop_NTPase"/>
</dbReference>
<dbReference type="Gene3D" id="3.80.10.10">
    <property type="entry name" value="Ribonuclease Inhibitor"/>
    <property type="match status" value="4"/>
</dbReference>
<dbReference type="GO" id="GO:0005829">
    <property type="term" value="C:cytosol"/>
    <property type="evidence" value="ECO:0007669"/>
    <property type="project" value="TreeGrafter"/>
</dbReference>
<dbReference type="EMBL" id="HBIN01021863">
    <property type="protein sequence ID" value="CAE0446784.1"/>
    <property type="molecule type" value="Transcribed_RNA"/>
</dbReference>
<dbReference type="GO" id="GO:0031267">
    <property type="term" value="F:small GTPase binding"/>
    <property type="evidence" value="ECO:0007669"/>
    <property type="project" value="TreeGrafter"/>
</dbReference>
<dbReference type="GO" id="GO:0005524">
    <property type="term" value="F:ATP binding"/>
    <property type="evidence" value="ECO:0007669"/>
    <property type="project" value="UniProtKB-KW"/>
</dbReference>
<dbReference type="SUPFAM" id="SSF52047">
    <property type="entry name" value="RNI-like"/>
    <property type="match status" value="2"/>
</dbReference>
<keyword evidence="7" id="KW-0547">Nucleotide-binding</keyword>
<dbReference type="PANTHER" id="PTHR24113:SF12">
    <property type="entry name" value="RAN GTPASE-ACTIVATING PROTEIN 1"/>
    <property type="match status" value="1"/>
</dbReference>
<dbReference type="GO" id="GO:0004674">
    <property type="term" value="F:protein serine/threonine kinase activity"/>
    <property type="evidence" value="ECO:0007669"/>
    <property type="project" value="UniProtKB-KW"/>
</dbReference>
<dbReference type="GO" id="GO:0005096">
    <property type="term" value="F:GTPase activator activity"/>
    <property type="evidence" value="ECO:0007669"/>
    <property type="project" value="UniProtKB-KW"/>
</dbReference>
<evidence type="ECO:0000256" key="1">
    <source>
        <dbReference type="ARBA" id="ARBA00012513"/>
    </source>
</evidence>
<feature type="compositionally biased region" description="Basic residues" evidence="12">
    <location>
        <begin position="587"/>
        <end position="598"/>
    </location>
</feature>
<name>A0A7S3PPX3_9STRA</name>
<comment type="catalytic activity">
    <reaction evidence="10">
        <text>L-threonyl-[protein] + ATP = O-phospho-L-threonyl-[protein] + ADP + H(+)</text>
        <dbReference type="Rhea" id="RHEA:46608"/>
        <dbReference type="Rhea" id="RHEA-COMP:11060"/>
        <dbReference type="Rhea" id="RHEA-COMP:11605"/>
        <dbReference type="ChEBI" id="CHEBI:15378"/>
        <dbReference type="ChEBI" id="CHEBI:30013"/>
        <dbReference type="ChEBI" id="CHEBI:30616"/>
        <dbReference type="ChEBI" id="CHEBI:61977"/>
        <dbReference type="ChEBI" id="CHEBI:456216"/>
        <dbReference type="EC" id="2.7.11.1"/>
    </reaction>
</comment>
<feature type="compositionally biased region" description="Polar residues" evidence="12">
    <location>
        <begin position="563"/>
        <end position="577"/>
    </location>
</feature>
<protein>
    <recommendedName>
        <fullName evidence="1">non-specific serine/threonine protein kinase</fullName>
        <ecNumber evidence="1">2.7.11.1</ecNumber>
    </recommendedName>
</protein>
<keyword evidence="4" id="KW-0433">Leucine-rich repeat</keyword>
<dbReference type="SUPFAM" id="SSF52540">
    <property type="entry name" value="P-loop containing nucleoside triphosphate hydrolases"/>
    <property type="match status" value="1"/>
</dbReference>
<keyword evidence="2" id="KW-0343">GTPase activation</keyword>
<sequence length="1200" mass="134563">MEWENVHSLKLGLGVLNSNVNDAVSFRGVRVGEDGAKGISKNINKNLTCVGLDLGNCDLGEDGTKVIFQMFKNPNLPLQVLKLDSNHIHSNSLTVLENISKENVNFFLKELDLSDNQIDEEGAASLGKILENSQRTQGLAALKRLLLCRNENIGDAGAASIAAALSGQNNNKGLEFLDLTQCGFGRNGCIAIGNAIKENTTLQALILRKNSMDLISCVSMSEALKVNNTLEMLDVSSNGFGHYGAYSFSEALKENKTLRSLDISDNKVNEDVCNELGAALAVNKGLKYLNMANNYIQDGGAREIISGILASGTITSINLSGNNISENGAKHISAVLETGEAPVPLKKLVLANNNIKDKGAKDIARALKDNDSLNYLDLSTNDLRDESAKHIADALLTNRSLQTLILAGNAIETNGLVALTKMLEENSSILDLRLNAKHKDIVSNKMNELYEKKQQLAKEMVLSGIKSMESKSVRWNRSKLMVVGKEGAGKTALVRSILGQSFNPTRQATAGVNTSSSVYLRKTSSKNVYKWEEREDSQNDLDEIILRAGRKELEKMQRKKISEASNSSVQEISTSVNKNEKEETKGKILKPPKKRSSKKQKDSVEEEIFPNVVRTLTTQQKKKKKLRKSNIRSSRPRLLDEEDLDRRYKDDIVSKIFVEKRAVTEDTLTFMVWDYGGQRAFYSLHHLFLTKMGIYLLVFDLGDLLSENERDVAEAIAYLSRWMNTILLHGSQAPVMLVGTKLDLLQAGKYDEDNPDILKIDKMLCEEVDAISGNKLNLVQNGDLKFFPIDNTTKRGVSAVQTAIELVAIDGSDVNQNVPLRWIRCFDMMIHDHHKYYLRMNEVKVMADQCGITSDDEIQQMLRLLHQLGVIVYLTATAALRDVVTVDPQWLIDNILKVIPRGNDPEWAETLDGLKKADMYKDWKELLKTAIVNRNLLEYFWDADGNDADFMIDLLQRAMIMCKWDFGKVHFTGGGGIQRRFTLEQLGLGKETEELTPEEIETRLKEYRAEENQLYFVPSVLGEREIVDEESFESMEFSKCVFDFSNKFLPDGVFERLLSLCVAYSGTLHARDCNAINVPLLGKHRAKVWFGEQLAFYLFEYKDTHEIHLLVQDDENSNPARCLDILMSMLDKLNHDVMANGLEWNILFESKAAENRGELIAKADCENRNEFSKWFSTNSSNTVEGQGHADTDYHVFLELL</sequence>
<comment type="catalytic activity">
    <reaction evidence="11">
        <text>L-seryl-[protein] + ATP = O-phospho-L-seryl-[protein] + ADP + H(+)</text>
        <dbReference type="Rhea" id="RHEA:17989"/>
        <dbReference type="Rhea" id="RHEA-COMP:9863"/>
        <dbReference type="Rhea" id="RHEA-COMP:11604"/>
        <dbReference type="ChEBI" id="CHEBI:15378"/>
        <dbReference type="ChEBI" id="CHEBI:29999"/>
        <dbReference type="ChEBI" id="CHEBI:30616"/>
        <dbReference type="ChEBI" id="CHEBI:83421"/>
        <dbReference type="ChEBI" id="CHEBI:456216"/>
        <dbReference type="EC" id="2.7.11.1"/>
    </reaction>
</comment>
<evidence type="ECO:0000256" key="9">
    <source>
        <dbReference type="ARBA" id="ARBA00022840"/>
    </source>
</evidence>
<dbReference type="PROSITE" id="PS51424">
    <property type="entry name" value="ROC"/>
    <property type="match status" value="1"/>
</dbReference>
<dbReference type="Pfam" id="PF13516">
    <property type="entry name" value="LRR_6"/>
    <property type="match status" value="6"/>
</dbReference>
<keyword evidence="3" id="KW-0723">Serine/threonine-protein kinase</keyword>
<dbReference type="GO" id="GO:0006913">
    <property type="term" value="P:nucleocytoplasmic transport"/>
    <property type="evidence" value="ECO:0007669"/>
    <property type="project" value="TreeGrafter"/>
</dbReference>
<dbReference type="GO" id="GO:0005634">
    <property type="term" value="C:nucleus"/>
    <property type="evidence" value="ECO:0007669"/>
    <property type="project" value="TreeGrafter"/>
</dbReference>
<proteinExistence type="predicted"/>
<feature type="domain" description="Roc" evidence="13">
    <location>
        <begin position="471"/>
        <end position="811"/>
    </location>
</feature>
<dbReference type="InterPro" id="IPR027038">
    <property type="entry name" value="RanGap"/>
</dbReference>
<dbReference type="PANTHER" id="PTHR24113">
    <property type="entry name" value="RAN GTPASE-ACTIVATING PROTEIN 1"/>
    <property type="match status" value="1"/>
</dbReference>
<dbReference type="InterPro" id="IPR036388">
    <property type="entry name" value="WH-like_DNA-bd_sf"/>
</dbReference>
<keyword evidence="6" id="KW-0677">Repeat</keyword>
<keyword evidence="8" id="KW-0418">Kinase</keyword>
<keyword evidence="5" id="KW-0808">Transferase</keyword>
<dbReference type="InterPro" id="IPR032675">
    <property type="entry name" value="LRR_dom_sf"/>
</dbReference>
<feature type="region of interest" description="Disordered" evidence="12">
    <location>
        <begin position="557"/>
        <end position="604"/>
    </location>
</feature>
<evidence type="ECO:0000256" key="2">
    <source>
        <dbReference type="ARBA" id="ARBA00022468"/>
    </source>
</evidence>
<accession>A0A7S3PPX3</accession>
<evidence type="ECO:0000256" key="11">
    <source>
        <dbReference type="ARBA" id="ARBA00048679"/>
    </source>
</evidence>
<gene>
    <name evidence="14" type="ORF">ASTO00021_LOCUS16775</name>
</gene>
<dbReference type="InterPro" id="IPR032171">
    <property type="entry name" value="COR-A"/>
</dbReference>
<evidence type="ECO:0000256" key="3">
    <source>
        <dbReference type="ARBA" id="ARBA00022527"/>
    </source>
</evidence>
<dbReference type="InterPro" id="IPR020859">
    <property type="entry name" value="ROC"/>
</dbReference>
<evidence type="ECO:0000256" key="5">
    <source>
        <dbReference type="ARBA" id="ARBA00022679"/>
    </source>
</evidence>
<dbReference type="GO" id="GO:0048471">
    <property type="term" value="C:perinuclear region of cytoplasm"/>
    <property type="evidence" value="ECO:0007669"/>
    <property type="project" value="TreeGrafter"/>
</dbReference>
<evidence type="ECO:0000256" key="8">
    <source>
        <dbReference type="ARBA" id="ARBA00022777"/>
    </source>
</evidence>
<evidence type="ECO:0000259" key="13">
    <source>
        <dbReference type="PROSITE" id="PS51424"/>
    </source>
</evidence>
<evidence type="ECO:0000256" key="6">
    <source>
        <dbReference type="ARBA" id="ARBA00022737"/>
    </source>
</evidence>
<dbReference type="Pfam" id="PF16095">
    <property type="entry name" value="COR-A"/>
    <property type="match status" value="1"/>
</dbReference>